<organism evidence="4 5">
    <name type="scientific">Aplosporella prunicola CBS 121167</name>
    <dbReference type="NCBI Taxonomy" id="1176127"/>
    <lineage>
        <taxon>Eukaryota</taxon>
        <taxon>Fungi</taxon>
        <taxon>Dikarya</taxon>
        <taxon>Ascomycota</taxon>
        <taxon>Pezizomycotina</taxon>
        <taxon>Dothideomycetes</taxon>
        <taxon>Dothideomycetes incertae sedis</taxon>
        <taxon>Botryosphaeriales</taxon>
        <taxon>Aplosporellaceae</taxon>
        <taxon>Aplosporella</taxon>
    </lineage>
</organism>
<keyword evidence="5" id="KW-1185">Reference proteome</keyword>
<proteinExistence type="predicted"/>
<feature type="region of interest" description="Disordered" evidence="2">
    <location>
        <begin position="1"/>
        <end position="34"/>
    </location>
</feature>
<dbReference type="EMBL" id="ML995491">
    <property type="protein sequence ID" value="KAF2139845.1"/>
    <property type="molecule type" value="Genomic_DNA"/>
</dbReference>
<feature type="compositionally biased region" description="Polar residues" evidence="2">
    <location>
        <begin position="295"/>
        <end position="309"/>
    </location>
</feature>
<dbReference type="OrthoDB" id="5394557at2759"/>
<feature type="compositionally biased region" description="Low complexity" evidence="2">
    <location>
        <begin position="396"/>
        <end position="425"/>
    </location>
</feature>
<dbReference type="Gene3D" id="4.10.240.10">
    <property type="entry name" value="Zn(2)-C6 fungal-type DNA-binding domain"/>
    <property type="match status" value="1"/>
</dbReference>
<sequence>MRQDIRQCPVTRQNRNVPPPSVEPEPDTANGQPRRRIAVACARCRKRKIRCSGDPGNNTGCQNCRAAGADINQCQFNRVGSFAPTGPVYNYPNAVASSPNLPLTNSYHGSTGSYPPHDKGILMARAYQPYSAVAYSDDSPIESYGYQTPAPLPANDVFGSFFGAPDTLRQWNTMDQKPAPTSNGMCLDQANQGSYSSAQLPYLSTPVTRQPAVTTDSMAAFSMNSLQSSLMPAMTSIPSSLETRHLPVPTATRMPSQIQTELPLRTLASSGTPSGSGIGINGSYTKAAMVWNLDNNTQDGRQSSSNGHSSELMPAPSLKSSTSSMQDPNVVSYIPITTASPDSSSSSGSGTVYTPASNTYTPGSVPLDEKFPSGVRTPPPTEPPTSSSAVREDAQSSLLSRSDSSSNLYAYSAAGSSKRGAGSSAEQAQTDGALVSGQRYAPLSQPQPQHNISIESLRRSSFEDARRRNSVGRL</sequence>
<dbReference type="GeneID" id="54299768"/>
<keyword evidence="1" id="KW-0539">Nucleus</keyword>
<evidence type="ECO:0000313" key="5">
    <source>
        <dbReference type="Proteomes" id="UP000799438"/>
    </source>
</evidence>
<feature type="compositionally biased region" description="Polar residues" evidence="2">
    <location>
        <begin position="318"/>
        <end position="342"/>
    </location>
</feature>
<dbReference type="RefSeq" id="XP_033395558.1">
    <property type="nucleotide sequence ID" value="XM_033542271.1"/>
</dbReference>
<gene>
    <name evidence="4" type="ORF">K452DRAFT_299830</name>
</gene>
<accession>A0A6A6B952</accession>
<dbReference type="SUPFAM" id="SSF57701">
    <property type="entry name" value="Zn2/Cys6 DNA-binding domain"/>
    <property type="match status" value="1"/>
</dbReference>
<feature type="compositionally biased region" description="Polar residues" evidence="2">
    <location>
        <begin position="351"/>
        <end position="362"/>
    </location>
</feature>
<evidence type="ECO:0000313" key="4">
    <source>
        <dbReference type="EMBL" id="KAF2139845.1"/>
    </source>
</evidence>
<dbReference type="InterPro" id="IPR036864">
    <property type="entry name" value="Zn2-C6_fun-type_DNA-bd_sf"/>
</dbReference>
<protein>
    <recommendedName>
        <fullName evidence="3">Zn(2)-C6 fungal-type domain-containing protein</fullName>
    </recommendedName>
</protein>
<feature type="region of interest" description="Disordered" evidence="2">
    <location>
        <begin position="295"/>
        <end position="474"/>
    </location>
</feature>
<dbReference type="GO" id="GO:0008270">
    <property type="term" value="F:zinc ion binding"/>
    <property type="evidence" value="ECO:0007669"/>
    <property type="project" value="InterPro"/>
</dbReference>
<feature type="compositionally biased region" description="Basic and acidic residues" evidence="2">
    <location>
        <begin position="456"/>
        <end position="467"/>
    </location>
</feature>
<evidence type="ECO:0000256" key="2">
    <source>
        <dbReference type="SAM" id="MobiDB-lite"/>
    </source>
</evidence>
<feature type="domain" description="Zn(2)-C6 fungal-type" evidence="3">
    <location>
        <begin position="40"/>
        <end position="76"/>
    </location>
</feature>
<dbReference type="PROSITE" id="PS50048">
    <property type="entry name" value="ZN2_CY6_FUNGAL_2"/>
    <property type="match status" value="1"/>
</dbReference>
<dbReference type="GO" id="GO:0000981">
    <property type="term" value="F:DNA-binding transcription factor activity, RNA polymerase II-specific"/>
    <property type="evidence" value="ECO:0007669"/>
    <property type="project" value="InterPro"/>
</dbReference>
<dbReference type="SMART" id="SM00066">
    <property type="entry name" value="GAL4"/>
    <property type="match status" value="1"/>
</dbReference>
<dbReference type="CDD" id="cd00067">
    <property type="entry name" value="GAL4"/>
    <property type="match status" value="1"/>
</dbReference>
<dbReference type="AlphaFoldDB" id="A0A6A6B952"/>
<dbReference type="Proteomes" id="UP000799438">
    <property type="component" value="Unassembled WGS sequence"/>
</dbReference>
<evidence type="ECO:0000256" key="1">
    <source>
        <dbReference type="ARBA" id="ARBA00023242"/>
    </source>
</evidence>
<evidence type="ECO:0000259" key="3">
    <source>
        <dbReference type="PROSITE" id="PS50048"/>
    </source>
</evidence>
<name>A0A6A6B952_9PEZI</name>
<dbReference type="InterPro" id="IPR001138">
    <property type="entry name" value="Zn2Cys6_DnaBD"/>
</dbReference>
<reference evidence="4" key="1">
    <citation type="journal article" date="2020" name="Stud. Mycol.">
        <title>101 Dothideomycetes genomes: a test case for predicting lifestyles and emergence of pathogens.</title>
        <authorList>
            <person name="Haridas S."/>
            <person name="Albert R."/>
            <person name="Binder M."/>
            <person name="Bloem J."/>
            <person name="Labutti K."/>
            <person name="Salamov A."/>
            <person name="Andreopoulos B."/>
            <person name="Baker S."/>
            <person name="Barry K."/>
            <person name="Bills G."/>
            <person name="Bluhm B."/>
            <person name="Cannon C."/>
            <person name="Castanera R."/>
            <person name="Culley D."/>
            <person name="Daum C."/>
            <person name="Ezra D."/>
            <person name="Gonzalez J."/>
            <person name="Henrissat B."/>
            <person name="Kuo A."/>
            <person name="Liang C."/>
            <person name="Lipzen A."/>
            <person name="Lutzoni F."/>
            <person name="Magnuson J."/>
            <person name="Mondo S."/>
            <person name="Nolan M."/>
            <person name="Ohm R."/>
            <person name="Pangilinan J."/>
            <person name="Park H.-J."/>
            <person name="Ramirez L."/>
            <person name="Alfaro M."/>
            <person name="Sun H."/>
            <person name="Tritt A."/>
            <person name="Yoshinaga Y."/>
            <person name="Zwiers L.-H."/>
            <person name="Turgeon B."/>
            <person name="Goodwin S."/>
            <person name="Spatafora J."/>
            <person name="Crous P."/>
            <person name="Grigoriev I."/>
        </authorList>
    </citation>
    <scope>NUCLEOTIDE SEQUENCE</scope>
    <source>
        <strain evidence="4">CBS 121167</strain>
    </source>
</reference>
<feature type="compositionally biased region" description="Polar residues" evidence="2">
    <location>
        <begin position="444"/>
        <end position="454"/>
    </location>
</feature>
<dbReference type="Pfam" id="PF00172">
    <property type="entry name" value="Zn_clus"/>
    <property type="match status" value="1"/>
</dbReference>